<evidence type="ECO:0000313" key="2">
    <source>
        <dbReference type="Proteomes" id="UP000005239"/>
    </source>
</evidence>
<reference evidence="2" key="1">
    <citation type="journal article" date="2008" name="Nat. Genet.">
        <title>The Pristionchus pacificus genome provides a unique perspective on nematode lifestyle and parasitism.</title>
        <authorList>
            <person name="Dieterich C."/>
            <person name="Clifton S.W."/>
            <person name="Schuster L.N."/>
            <person name="Chinwalla A."/>
            <person name="Delehaunty K."/>
            <person name="Dinkelacker I."/>
            <person name="Fulton L."/>
            <person name="Fulton R."/>
            <person name="Godfrey J."/>
            <person name="Minx P."/>
            <person name="Mitreva M."/>
            <person name="Roeseler W."/>
            <person name="Tian H."/>
            <person name="Witte H."/>
            <person name="Yang S.P."/>
            <person name="Wilson R.K."/>
            <person name="Sommer R.J."/>
        </authorList>
    </citation>
    <scope>NUCLEOTIDE SEQUENCE [LARGE SCALE GENOMIC DNA]</scope>
    <source>
        <strain evidence="2">PS312</strain>
    </source>
</reference>
<organism evidence="1 2">
    <name type="scientific">Pristionchus pacificus</name>
    <name type="common">Parasitic nematode worm</name>
    <dbReference type="NCBI Taxonomy" id="54126"/>
    <lineage>
        <taxon>Eukaryota</taxon>
        <taxon>Metazoa</taxon>
        <taxon>Ecdysozoa</taxon>
        <taxon>Nematoda</taxon>
        <taxon>Chromadorea</taxon>
        <taxon>Rhabditida</taxon>
        <taxon>Rhabditina</taxon>
        <taxon>Diplogasteromorpha</taxon>
        <taxon>Diplogasteroidea</taxon>
        <taxon>Neodiplogasteridae</taxon>
        <taxon>Pristionchus</taxon>
    </lineage>
</organism>
<sequence length="86" mass="9544">MTKLYADCVMIADLIKMCANLGNPPYRSEIIYSSQNESSDNMRISAVNANARTKAPHTKSTAQTTMPQWQSSVPADLPILLDLDRE</sequence>
<dbReference type="EnsemblMetazoa" id="PPA46404.1">
    <property type="protein sequence ID" value="PPA46404.1"/>
    <property type="gene ID" value="WBGene00284773"/>
</dbReference>
<evidence type="ECO:0000313" key="1">
    <source>
        <dbReference type="EnsemblMetazoa" id="PPA46404.1"/>
    </source>
</evidence>
<keyword evidence="2" id="KW-1185">Reference proteome</keyword>
<name>A0A2A6BV09_PRIPA</name>
<accession>A0A8R1V4J6</accession>
<dbReference type="Proteomes" id="UP000005239">
    <property type="component" value="Unassembled WGS sequence"/>
</dbReference>
<proteinExistence type="predicted"/>
<reference evidence="1" key="2">
    <citation type="submission" date="2022-06" db="UniProtKB">
        <authorList>
            <consortium name="EnsemblMetazoa"/>
        </authorList>
    </citation>
    <scope>IDENTIFICATION</scope>
    <source>
        <strain evidence="1">PS312</strain>
    </source>
</reference>
<gene>
    <name evidence="1" type="primary">WBGene00284773</name>
</gene>
<dbReference type="AlphaFoldDB" id="A0A2A6BV09"/>
<accession>A0A2A6BV09</accession>
<protein>
    <submittedName>
        <fullName evidence="1">Uncharacterized protein</fullName>
    </submittedName>
</protein>